<organism evidence="2">
    <name type="scientific">marine metagenome</name>
    <dbReference type="NCBI Taxonomy" id="408172"/>
    <lineage>
        <taxon>unclassified sequences</taxon>
        <taxon>metagenomes</taxon>
        <taxon>ecological metagenomes</taxon>
    </lineage>
</organism>
<evidence type="ECO:0000256" key="1">
    <source>
        <dbReference type="SAM" id="Phobius"/>
    </source>
</evidence>
<feature type="transmembrane region" description="Helical" evidence="1">
    <location>
        <begin position="39"/>
        <end position="59"/>
    </location>
</feature>
<proteinExistence type="predicted"/>
<name>A0A381NRH4_9ZZZZ</name>
<accession>A0A381NRH4</accession>
<gene>
    <name evidence="2" type="ORF">METZ01_LOCUS10014</name>
</gene>
<protein>
    <submittedName>
        <fullName evidence="2">Uncharacterized protein</fullName>
    </submittedName>
</protein>
<keyword evidence="1" id="KW-0472">Membrane</keyword>
<dbReference type="EMBL" id="UINC01000545">
    <property type="protein sequence ID" value="SUZ57160.1"/>
    <property type="molecule type" value="Genomic_DNA"/>
</dbReference>
<sequence length="81" mass="9487">MWDSEQNCVTLCSIRISEPLIRQIMQSSISLRFFSPVNAISLLSIFHTIVLRISFSMALQNRLRQTSFRFVHRIQNFDPAE</sequence>
<keyword evidence="1" id="KW-0812">Transmembrane</keyword>
<reference evidence="2" key="1">
    <citation type="submission" date="2018-05" db="EMBL/GenBank/DDBJ databases">
        <authorList>
            <person name="Lanie J.A."/>
            <person name="Ng W.-L."/>
            <person name="Kazmierczak K.M."/>
            <person name="Andrzejewski T.M."/>
            <person name="Davidsen T.M."/>
            <person name="Wayne K.J."/>
            <person name="Tettelin H."/>
            <person name="Glass J.I."/>
            <person name="Rusch D."/>
            <person name="Podicherti R."/>
            <person name="Tsui H.-C.T."/>
            <person name="Winkler M.E."/>
        </authorList>
    </citation>
    <scope>NUCLEOTIDE SEQUENCE</scope>
</reference>
<evidence type="ECO:0000313" key="2">
    <source>
        <dbReference type="EMBL" id="SUZ57160.1"/>
    </source>
</evidence>
<dbReference type="AlphaFoldDB" id="A0A381NRH4"/>
<keyword evidence="1" id="KW-1133">Transmembrane helix</keyword>